<name>A0A3M7D5A8_HORWE</name>
<feature type="transmembrane region" description="Helical" evidence="4">
    <location>
        <begin position="330"/>
        <end position="350"/>
    </location>
</feature>
<feature type="transmembrane region" description="Helical" evidence="4">
    <location>
        <begin position="463"/>
        <end position="487"/>
    </location>
</feature>
<accession>A0A3M7D5A8</accession>
<comment type="caution">
    <text evidence="6">The sequence shown here is derived from an EMBL/GenBank/DDBJ whole genome shotgun (WGS) entry which is preliminary data.</text>
</comment>
<feature type="transmembrane region" description="Helical" evidence="4">
    <location>
        <begin position="402"/>
        <end position="422"/>
    </location>
</feature>
<dbReference type="OrthoDB" id="6509908at2759"/>
<evidence type="ECO:0000256" key="3">
    <source>
        <dbReference type="SAM" id="MobiDB-lite"/>
    </source>
</evidence>
<dbReference type="InterPro" id="IPR050327">
    <property type="entry name" value="Proton-linked_MCT"/>
</dbReference>
<comment type="subcellular location">
    <subcellularLocation>
        <location evidence="1">Membrane</location>
        <topology evidence="1">Multi-pass membrane protein</topology>
    </subcellularLocation>
</comment>
<keyword evidence="4" id="KW-1133">Transmembrane helix</keyword>
<evidence type="ECO:0000313" key="7">
    <source>
        <dbReference type="Proteomes" id="UP000269276"/>
    </source>
</evidence>
<dbReference type="InterPro" id="IPR020846">
    <property type="entry name" value="MFS_dom"/>
</dbReference>
<dbReference type="VEuPathDB" id="FungiDB:BTJ68_01400"/>
<feature type="transmembrane region" description="Helical" evidence="4">
    <location>
        <begin position="499"/>
        <end position="518"/>
    </location>
</feature>
<feature type="transmembrane region" description="Helical" evidence="4">
    <location>
        <begin position="538"/>
        <end position="556"/>
    </location>
</feature>
<dbReference type="PANTHER" id="PTHR11360:SF234">
    <property type="entry name" value="MFS-TYPE TRANSPORTER DBAD-RELATED"/>
    <property type="match status" value="1"/>
</dbReference>
<sequence>FLTCTPSFARLFQVKQSYSFWVSGFVLPLPTLLTSLRRDCQSPLAKLVQDLQSLSSGTPLAPLPIGKRVLWPYIIIDQRATATYRTASPISHLPWPRQTEMAVADPPVHEGARDGDPEGMRDHDSDRQPESATSKDEEKETPSGEAAPEPNAKPPPSGPPGGPPPNGGLTAWLQVVGSWMLFFNTWGILNTFGVFQTYYESGELFSTSSSNISWIGSIQALMVLLVGAVVGPVYDNGYFRYLLVFGSFFIVFGFMMLSLCNEFWQCLLAQGFCVGIGGGALFVPAVAIMPTYFTSKLGLALGLAASGSSMGGIIYPIMFYRLLDEVGFGWAVRIVGFTALATLMVPLAVMKMRVKPPKARSIVDLSAFTDGPYMLLVFATLIGFIGLYVGIFYYSFFGQSTGITNASLAFYLVPILNAGSVFGRTLPNWLSDKIGALNVITPGAFVVGIILLSNIAVHNVGGIVVSVLFFGFFSGIFIALPPVLFVAFTADKSKVGTRIGMGFAMVGCGVLAGGPGGGGILQGNSDSLESGNLDWASTWTYGGVCVLAAGVSFLILRTWRVGFKLMVKV</sequence>
<feature type="transmembrane region" description="Helical" evidence="4">
    <location>
        <begin position="211"/>
        <end position="231"/>
    </location>
</feature>
<reference evidence="6 7" key="1">
    <citation type="journal article" date="2018" name="BMC Genomics">
        <title>Genomic evidence for intraspecific hybridization in a clonal and extremely halotolerant yeast.</title>
        <authorList>
            <person name="Gostincar C."/>
            <person name="Stajich J.E."/>
            <person name="Zupancic J."/>
            <person name="Zalar P."/>
            <person name="Gunde-Cimerman N."/>
        </authorList>
    </citation>
    <scope>NUCLEOTIDE SEQUENCE [LARGE SCALE GENOMIC DNA]</scope>
    <source>
        <strain evidence="6 7">EXF-2682</strain>
    </source>
</reference>
<evidence type="ECO:0000256" key="4">
    <source>
        <dbReference type="SAM" id="Phobius"/>
    </source>
</evidence>
<protein>
    <recommendedName>
        <fullName evidence="5">Major facilitator superfamily (MFS) profile domain-containing protein</fullName>
    </recommendedName>
</protein>
<feature type="transmembrane region" description="Helical" evidence="4">
    <location>
        <begin position="371"/>
        <end position="396"/>
    </location>
</feature>
<proteinExistence type="inferred from homology"/>
<feature type="region of interest" description="Disordered" evidence="3">
    <location>
        <begin position="106"/>
        <end position="167"/>
    </location>
</feature>
<evidence type="ECO:0000259" key="5">
    <source>
        <dbReference type="PROSITE" id="PS50850"/>
    </source>
</evidence>
<dbReference type="InterPro" id="IPR036259">
    <property type="entry name" value="MFS_trans_sf"/>
</dbReference>
<dbReference type="Gene3D" id="1.20.1250.20">
    <property type="entry name" value="MFS general substrate transporter like domains"/>
    <property type="match status" value="2"/>
</dbReference>
<feature type="transmembrane region" description="Helical" evidence="4">
    <location>
        <begin position="269"/>
        <end position="290"/>
    </location>
</feature>
<feature type="transmembrane region" description="Helical" evidence="4">
    <location>
        <begin position="238"/>
        <end position="257"/>
    </location>
</feature>
<keyword evidence="4" id="KW-0472">Membrane</keyword>
<evidence type="ECO:0000256" key="1">
    <source>
        <dbReference type="ARBA" id="ARBA00004141"/>
    </source>
</evidence>
<dbReference type="PANTHER" id="PTHR11360">
    <property type="entry name" value="MONOCARBOXYLATE TRANSPORTER"/>
    <property type="match status" value="1"/>
</dbReference>
<dbReference type="SUPFAM" id="SSF103473">
    <property type="entry name" value="MFS general substrate transporter"/>
    <property type="match status" value="1"/>
</dbReference>
<dbReference type="GO" id="GO:0016020">
    <property type="term" value="C:membrane"/>
    <property type="evidence" value="ECO:0007669"/>
    <property type="project" value="UniProtKB-SubCell"/>
</dbReference>
<dbReference type="PROSITE" id="PS50850">
    <property type="entry name" value="MFS"/>
    <property type="match status" value="1"/>
</dbReference>
<dbReference type="AlphaFoldDB" id="A0A3M7D5A8"/>
<gene>
    <name evidence="6" type="ORF">D0863_12014</name>
</gene>
<keyword evidence="4" id="KW-0812">Transmembrane</keyword>
<evidence type="ECO:0000313" key="6">
    <source>
        <dbReference type="EMBL" id="RMY59197.1"/>
    </source>
</evidence>
<feature type="domain" description="Major facilitator superfamily (MFS) profile" evidence="5">
    <location>
        <begin position="170"/>
        <end position="560"/>
    </location>
</feature>
<feature type="compositionally biased region" description="Pro residues" evidence="3">
    <location>
        <begin position="151"/>
        <end position="166"/>
    </location>
</feature>
<dbReference type="InterPro" id="IPR011701">
    <property type="entry name" value="MFS"/>
</dbReference>
<comment type="similarity">
    <text evidence="2">Belongs to the major facilitator superfamily. Monocarboxylate porter (TC 2.A.1.13) family.</text>
</comment>
<feature type="non-terminal residue" evidence="6">
    <location>
        <position position="1"/>
    </location>
</feature>
<feature type="transmembrane region" description="Helical" evidence="4">
    <location>
        <begin position="179"/>
        <end position="199"/>
    </location>
</feature>
<feature type="compositionally biased region" description="Basic and acidic residues" evidence="3">
    <location>
        <begin position="107"/>
        <end position="142"/>
    </location>
</feature>
<organism evidence="6 7">
    <name type="scientific">Hortaea werneckii</name>
    <name type="common">Black yeast</name>
    <name type="synonym">Cladosporium werneckii</name>
    <dbReference type="NCBI Taxonomy" id="91943"/>
    <lineage>
        <taxon>Eukaryota</taxon>
        <taxon>Fungi</taxon>
        <taxon>Dikarya</taxon>
        <taxon>Ascomycota</taxon>
        <taxon>Pezizomycotina</taxon>
        <taxon>Dothideomycetes</taxon>
        <taxon>Dothideomycetidae</taxon>
        <taxon>Mycosphaerellales</taxon>
        <taxon>Teratosphaeriaceae</taxon>
        <taxon>Hortaea</taxon>
    </lineage>
</organism>
<dbReference type="EMBL" id="QWIP01000597">
    <property type="protein sequence ID" value="RMY59197.1"/>
    <property type="molecule type" value="Genomic_DNA"/>
</dbReference>
<dbReference type="Proteomes" id="UP000269276">
    <property type="component" value="Unassembled WGS sequence"/>
</dbReference>
<dbReference type="Pfam" id="PF07690">
    <property type="entry name" value="MFS_1"/>
    <property type="match status" value="1"/>
</dbReference>
<feature type="transmembrane region" description="Helical" evidence="4">
    <location>
        <begin position="434"/>
        <end position="457"/>
    </location>
</feature>
<dbReference type="GO" id="GO:0022857">
    <property type="term" value="F:transmembrane transporter activity"/>
    <property type="evidence" value="ECO:0007669"/>
    <property type="project" value="InterPro"/>
</dbReference>
<evidence type="ECO:0000256" key="2">
    <source>
        <dbReference type="ARBA" id="ARBA00006727"/>
    </source>
</evidence>
<feature type="transmembrane region" description="Helical" evidence="4">
    <location>
        <begin position="297"/>
        <end position="318"/>
    </location>
</feature>